<dbReference type="InterPro" id="IPR000620">
    <property type="entry name" value="EamA_dom"/>
</dbReference>
<feature type="transmembrane region" description="Helical" evidence="6">
    <location>
        <begin position="87"/>
        <end position="119"/>
    </location>
</feature>
<keyword evidence="3 6" id="KW-0812">Transmembrane</keyword>
<evidence type="ECO:0000256" key="1">
    <source>
        <dbReference type="ARBA" id="ARBA00004141"/>
    </source>
</evidence>
<feature type="transmembrane region" description="Helical" evidence="6">
    <location>
        <begin position="245"/>
        <end position="261"/>
    </location>
</feature>
<gene>
    <name evidence="8" type="ORF">C8N43_0439</name>
</gene>
<evidence type="ECO:0000259" key="7">
    <source>
        <dbReference type="Pfam" id="PF00892"/>
    </source>
</evidence>
<feature type="transmembrane region" description="Helical" evidence="6">
    <location>
        <begin position="44"/>
        <end position="67"/>
    </location>
</feature>
<comment type="similarity">
    <text evidence="2">Belongs to the drug/metabolite transporter (DMT) superfamily. 10 TMS drug/metabolite exporter (DME) (TC 2.A.7.3) family.</text>
</comment>
<sequence length="294" mass="31404">MDQPASNLPKAALWMLGAIASFSLMAVAGRKVGAELDTFELMTYRSFISIALVLGIGGMAGTLGQISTRNFKLHIARNVSHFAGQNLWFAAITMIPLAQVIALEFTSPIWVAILAPFFLSERLTRLRLFVAVLGFIGILIVARPDFANLELGAIFAAGSAIGFAGSAIFTKILTRHHSITCILFWLAVMQAVFGLVCAGYDGDIAWPSTALIPWVIIVSCTGLAAHFCLTSALTEAPAVTVMPLDFARLPVVALLGMLIFGEALDPFVFIGAAIIFGANYLNIAAEARRSRALT</sequence>
<evidence type="ECO:0000313" key="9">
    <source>
        <dbReference type="Proteomes" id="UP000243978"/>
    </source>
</evidence>
<proteinExistence type="inferred from homology"/>
<dbReference type="SUPFAM" id="SSF103481">
    <property type="entry name" value="Multidrug resistance efflux transporter EmrE"/>
    <property type="match status" value="2"/>
</dbReference>
<protein>
    <submittedName>
        <fullName evidence="8">EamA-like transporter family protein</fullName>
    </submittedName>
</protein>
<feature type="transmembrane region" description="Helical" evidence="6">
    <location>
        <begin position="212"/>
        <end position="233"/>
    </location>
</feature>
<dbReference type="Pfam" id="PF00892">
    <property type="entry name" value="EamA"/>
    <property type="match status" value="2"/>
</dbReference>
<feature type="transmembrane region" description="Helical" evidence="6">
    <location>
        <begin position="181"/>
        <end position="200"/>
    </location>
</feature>
<evidence type="ECO:0000256" key="3">
    <source>
        <dbReference type="ARBA" id="ARBA00022692"/>
    </source>
</evidence>
<evidence type="ECO:0000256" key="4">
    <source>
        <dbReference type="ARBA" id="ARBA00022989"/>
    </source>
</evidence>
<keyword evidence="5 6" id="KW-0472">Membrane</keyword>
<name>A0A2T6BI98_9RHOB</name>
<dbReference type="PANTHER" id="PTHR22911:SF6">
    <property type="entry name" value="SOLUTE CARRIER FAMILY 35 MEMBER G1"/>
    <property type="match status" value="1"/>
</dbReference>
<feature type="transmembrane region" description="Helical" evidence="6">
    <location>
        <begin position="126"/>
        <end position="143"/>
    </location>
</feature>
<dbReference type="OrthoDB" id="9810329at2"/>
<feature type="transmembrane region" description="Helical" evidence="6">
    <location>
        <begin position="12"/>
        <end position="32"/>
    </location>
</feature>
<feature type="transmembrane region" description="Helical" evidence="6">
    <location>
        <begin position="267"/>
        <end position="285"/>
    </location>
</feature>
<evidence type="ECO:0000256" key="5">
    <source>
        <dbReference type="ARBA" id="ARBA00023136"/>
    </source>
</evidence>
<evidence type="ECO:0000313" key="8">
    <source>
        <dbReference type="EMBL" id="PTX55793.1"/>
    </source>
</evidence>
<comment type="subcellular location">
    <subcellularLocation>
        <location evidence="1">Membrane</location>
        <topology evidence="1">Multi-pass membrane protein</topology>
    </subcellularLocation>
</comment>
<feature type="transmembrane region" description="Helical" evidence="6">
    <location>
        <begin position="149"/>
        <end position="169"/>
    </location>
</feature>
<feature type="domain" description="EamA" evidence="7">
    <location>
        <begin position="151"/>
        <end position="281"/>
    </location>
</feature>
<keyword evidence="4 6" id="KW-1133">Transmembrane helix</keyword>
<evidence type="ECO:0000256" key="6">
    <source>
        <dbReference type="SAM" id="Phobius"/>
    </source>
</evidence>
<dbReference type="RefSeq" id="WP_107844049.1">
    <property type="nucleotide sequence ID" value="NZ_QBKS01000001.1"/>
</dbReference>
<organism evidence="8 9">
    <name type="scientific">Litoreibacter ponti</name>
    <dbReference type="NCBI Taxonomy" id="1510457"/>
    <lineage>
        <taxon>Bacteria</taxon>
        <taxon>Pseudomonadati</taxon>
        <taxon>Pseudomonadota</taxon>
        <taxon>Alphaproteobacteria</taxon>
        <taxon>Rhodobacterales</taxon>
        <taxon>Roseobacteraceae</taxon>
        <taxon>Litoreibacter</taxon>
    </lineage>
</organism>
<accession>A0A2T6BI98</accession>
<dbReference type="AlphaFoldDB" id="A0A2T6BI98"/>
<feature type="domain" description="EamA" evidence="7">
    <location>
        <begin position="10"/>
        <end position="142"/>
    </location>
</feature>
<keyword evidence="9" id="KW-1185">Reference proteome</keyword>
<dbReference type="Proteomes" id="UP000243978">
    <property type="component" value="Unassembled WGS sequence"/>
</dbReference>
<dbReference type="EMBL" id="QBKS01000001">
    <property type="protein sequence ID" value="PTX55793.1"/>
    <property type="molecule type" value="Genomic_DNA"/>
</dbReference>
<dbReference type="PANTHER" id="PTHR22911">
    <property type="entry name" value="ACYL-MALONYL CONDENSING ENZYME-RELATED"/>
    <property type="match status" value="1"/>
</dbReference>
<reference evidence="8 9" key="1">
    <citation type="submission" date="2018-04" db="EMBL/GenBank/DDBJ databases">
        <title>Genomic Encyclopedia of Archaeal and Bacterial Type Strains, Phase II (KMG-II): from individual species to whole genera.</title>
        <authorList>
            <person name="Goeker M."/>
        </authorList>
    </citation>
    <scope>NUCLEOTIDE SEQUENCE [LARGE SCALE GENOMIC DNA]</scope>
    <source>
        <strain evidence="8 9">DSM 100977</strain>
    </source>
</reference>
<comment type="caution">
    <text evidence="8">The sequence shown here is derived from an EMBL/GenBank/DDBJ whole genome shotgun (WGS) entry which is preliminary data.</text>
</comment>
<dbReference type="InterPro" id="IPR037185">
    <property type="entry name" value="EmrE-like"/>
</dbReference>
<dbReference type="GO" id="GO:0016020">
    <property type="term" value="C:membrane"/>
    <property type="evidence" value="ECO:0007669"/>
    <property type="project" value="UniProtKB-SubCell"/>
</dbReference>
<evidence type="ECO:0000256" key="2">
    <source>
        <dbReference type="ARBA" id="ARBA00009853"/>
    </source>
</evidence>